<name>A0A6A8NFP8_ENTFC</name>
<dbReference type="SUPFAM" id="SSF46785">
    <property type="entry name" value="Winged helix' DNA-binding domain"/>
    <property type="match status" value="1"/>
</dbReference>
<organism evidence="5">
    <name type="scientific">Enterococcus faecium</name>
    <name type="common">Streptococcus faecium</name>
    <dbReference type="NCBI Taxonomy" id="1352"/>
    <lineage>
        <taxon>Bacteria</taxon>
        <taxon>Bacillati</taxon>
        <taxon>Bacillota</taxon>
        <taxon>Bacilli</taxon>
        <taxon>Lactobacillales</taxon>
        <taxon>Enterococcaceae</taxon>
        <taxon>Enterococcus</taxon>
    </lineage>
</organism>
<evidence type="ECO:0000256" key="2">
    <source>
        <dbReference type="ARBA" id="ARBA00023015"/>
    </source>
</evidence>
<dbReference type="GO" id="GO:0003677">
    <property type="term" value="F:DNA binding"/>
    <property type="evidence" value="ECO:0007669"/>
    <property type="project" value="UniProtKB-KW"/>
</dbReference>
<evidence type="ECO:0000256" key="3">
    <source>
        <dbReference type="ARBA" id="ARBA00023125"/>
    </source>
</evidence>
<dbReference type="InterPro" id="IPR005650">
    <property type="entry name" value="BlaI_family"/>
</dbReference>
<evidence type="ECO:0000313" key="5">
    <source>
        <dbReference type="EMBL" id="MTD35070.1"/>
    </source>
</evidence>
<dbReference type="GO" id="GO:0045892">
    <property type="term" value="P:negative regulation of DNA-templated transcription"/>
    <property type="evidence" value="ECO:0007669"/>
    <property type="project" value="InterPro"/>
</dbReference>
<gene>
    <name evidence="5" type="ORF">GKZ95_04150</name>
</gene>
<comment type="similarity">
    <text evidence="1">Belongs to the BlaI transcriptional regulatory family.</text>
</comment>
<protein>
    <submittedName>
        <fullName evidence="5">Transcriptional regulator, BlaI/MecI/CopY family protein</fullName>
    </submittedName>
</protein>
<dbReference type="Gene3D" id="1.10.10.10">
    <property type="entry name" value="Winged helix-like DNA-binding domain superfamily/Winged helix DNA-binding domain"/>
    <property type="match status" value="1"/>
</dbReference>
<reference evidence="5" key="1">
    <citation type="submission" date="2019-10" db="EMBL/GenBank/DDBJ databases">
        <title>Identification of the same linezolid-resistant Tn6246::fexB-poxtA-carrying Enterococcus faecium strain colonizing a hospitalized patient and bovines in different continents.</title>
        <authorList>
            <person name="Tedim A.P."/>
            <person name="Freitas A.R."/>
            <person name="Novais C."/>
            <person name="Duarte B."/>
            <person name="Elghaieb H."/>
            <person name="Abbassi M.S."/>
            <person name="Peixe L."/>
        </authorList>
    </citation>
    <scope>NUCLEOTIDE SEQUENCE</scope>
    <source>
        <strain evidence="5">2FEZ</strain>
    </source>
</reference>
<accession>A0A6A8NFP8</accession>
<dbReference type="RefSeq" id="WP_154731732.1">
    <property type="nucleotide sequence ID" value="NZ_JACYYY010000002.1"/>
</dbReference>
<keyword evidence="2" id="KW-0805">Transcription regulation</keyword>
<comment type="caution">
    <text evidence="5">The sequence shown here is derived from an EMBL/GenBank/DDBJ whole genome shotgun (WGS) entry which is preliminary data.</text>
</comment>
<dbReference type="InterPro" id="IPR036390">
    <property type="entry name" value="WH_DNA-bd_sf"/>
</dbReference>
<keyword evidence="3" id="KW-0238">DNA-binding</keyword>
<dbReference type="EMBL" id="WLYP01000002">
    <property type="protein sequence ID" value="MTD35070.1"/>
    <property type="molecule type" value="Genomic_DNA"/>
</dbReference>
<keyword evidence="4" id="KW-0804">Transcription</keyword>
<proteinExistence type="inferred from homology"/>
<evidence type="ECO:0000256" key="4">
    <source>
        <dbReference type="ARBA" id="ARBA00023163"/>
    </source>
</evidence>
<evidence type="ECO:0000256" key="1">
    <source>
        <dbReference type="ARBA" id="ARBA00011046"/>
    </source>
</evidence>
<dbReference type="AlphaFoldDB" id="A0A6A8NFP8"/>
<dbReference type="Pfam" id="PF03965">
    <property type="entry name" value="Penicillinase_R"/>
    <property type="match status" value="1"/>
</dbReference>
<dbReference type="InterPro" id="IPR036388">
    <property type="entry name" value="WH-like_DNA-bd_sf"/>
</dbReference>
<sequence length="121" mass="14086">MLELTKSEYQILTYLFKFDQALTKTELVERVPDLNSNTTALVLASLLKKGYLEVNKVKYSRTVLARAYTPSISLVEFLKDHFGEKAIQKLIAYTINSIEDNERLDQFIQLIKERKRNIKTN</sequence>